<name>A0A2T8HVY9_9RHOB</name>
<proteinExistence type="inferred from homology"/>
<keyword evidence="2 7" id="KW-0812">Transmembrane</keyword>
<dbReference type="GO" id="GO:0009252">
    <property type="term" value="P:peptidoglycan biosynthetic process"/>
    <property type="evidence" value="ECO:0007669"/>
    <property type="project" value="UniProtKB-UniRule"/>
</dbReference>
<dbReference type="PANTHER" id="PTHR30518">
    <property type="entry name" value="ENDOLYTIC MUREIN TRANSGLYCOSYLASE"/>
    <property type="match status" value="1"/>
</dbReference>
<sequence length="383" mass="41933">MWKHFAANALTLLIVGLIVLAGLAAMAQRSFVAEGPLEQAICLRIDRGANLRAVTRSLEEQGAVSSGMLFRVGAQYDGRDSQLRFGSYLLPAEASMTQILDIITQGGASTCGTEVLLRVGVTRAEYLVRELDPATNRFSEVLELPLETEEFPEEYQALSVLPDTRFRIAIAEGATSFQVMNALENAEFLSGEIAEIPAEGTLSPDSYEVRRGADREELIGDMQARQLAILTSAWETRAEGLPLATPEEALILASIVEKETGVAEERRLVASVFINRLNTPMRLQTDPTVIYGITRGRTVLGRGLRRSELNAETPYNTYRIDGLPPTPIANPGRASIEAVLNPEESDYLFFVADGTGGHAFAETLAEHNANVALWRRIEAERNQ</sequence>
<accession>A0A2T8HVY9</accession>
<dbReference type="NCBIfam" id="TIGR00247">
    <property type="entry name" value="endolytic transglycosylase MltG"/>
    <property type="match status" value="1"/>
</dbReference>
<keyword evidence="5 7" id="KW-0456">Lyase</keyword>
<keyword evidence="4 7" id="KW-0472">Membrane</keyword>
<keyword evidence="7" id="KW-0997">Cell inner membrane</keyword>
<dbReference type="GO" id="GO:0005886">
    <property type="term" value="C:plasma membrane"/>
    <property type="evidence" value="ECO:0007669"/>
    <property type="project" value="UniProtKB-UniRule"/>
</dbReference>
<dbReference type="GO" id="GO:0008932">
    <property type="term" value="F:lytic endotransglycosylase activity"/>
    <property type="evidence" value="ECO:0007669"/>
    <property type="project" value="UniProtKB-UniRule"/>
</dbReference>
<dbReference type="EC" id="4.2.2.29" evidence="7"/>
<evidence type="ECO:0000313" key="9">
    <source>
        <dbReference type="Proteomes" id="UP000245911"/>
    </source>
</evidence>
<keyword evidence="6 7" id="KW-0961">Cell wall biogenesis/degradation</keyword>
<evidence type="ECO:0000256" key="3">
    <source>
        <dbReference type="ARBA" id="ARBA00022989"/>
    </source>
</evidence>
<dbReference type="CDD" id="cd08010">
    <property type="entry name" value="MltG_like"/>
    <property type="match status" value="1"/>
</dbReference>
<dbReference type="InterPro" id="IPR003770">
    <property type="entry name" value="MLTG-like"/>
</dbReference>
<evidence type="ECO:0000256" key="7">
    <source>
        <dbReference type="HAMAP-Rule" id="MF_02065"/>
    </source>
</evidence>
<comment type="function">
    <text evidence="7">Functions as a peptidoglycan terminase that cleaves nascent peptidoglycan strands endolytically to terminate their elongation.</text>
</comment>
<dbReference type="OrthoDB" id="9814591at2"/>
<comment type="caution">
    <text evidence="8">The sequence shown here is derived from an EMBL/GenBank/DDBJ whole genome shotgun (WGS) entry which is preliminary data.</text>
</comment>
<dbReference type="Pfam" id="PF02618">
    <property type="entry name" value="YceG"/>
    <property type="match status" value="1"/>
</dbReference>
<comment type="catalytic activity">
    <reaction evidence="7">
        <text>a peptidoglycan chain = a peptidoglycan chain with N-acetyl-1,6-anhydromuramyl-[peptide] at the reducing end + a peptidoglycan chain with N-acetylglucosamine at the non-reducing end.</text>
        <dbReference type="EC" id="4.2.2.29"/>
    </reaction>
</comment>
<dbReference type="Gene3D" id="3.30.160.60">
    <property type="entry name" value="Classic Zinc Finger"/>
    <property type="match status" value="1"/>
</dbReference>
<keyword evidence="1 7" id="KW-1003">Cell membrane</keyword>
<evidence type="ECO:0000256" key="4">
    <source>
        <dbReference type="ARBA" id="ARBA00023136"/>
    </source>
</evidence>
<feature type="site" description="Important for catalytic activity" evidence="7">
    <location>
        <position position="259"/>
    </location>
</feature>
<dbReference type="RefSeq" id="WP_116557480.1">
    <property type="nucleotide sequence ID" value="NZ_QDKM01000002.1"/>
</dbReference>
<keyword evidence="9" id="KW-1185">Reference proteome</keyword>
<dbReference type="PANTHER" id="PTHR30518:SF2">
    <property type="entry name" value="ENDOLYTIC MUREIN TRANSGLYCOSYLASE"/>
    <property type="match status" value="1"/>
</dbReference>
<protein>
    <recommendedName>
        <fullName evidence="7">Endolytic murein transglycosylase</fullName>
        <ecNumber evidence="7">4.2.2.29</ecNumber>
    </recommendedName>
    <alternativeName>
        <fullName evidence="7">Peptidoglycan lytic transglycosylase</fullName>
    </alternativeName>
    <alternativeName>
        <fullName evidence="7">Peptidoglycan polymerization terminase</fullName>
    </alternativeName>
</protein>
<evidence type="ECO:0000256" key="6">
    <source>
        <dbReference type="ARBA" id="ARBA00023316"/>
    </source>
</evidence>
<keyword evidence="3 7" id="KW-1133">Transmembrane helix</keyword>
<gene>
    <name evidence="7 8" type="primary">mltG</name>
    <name evidence="8" type="ORF">DDE20_05585</name>
</gene>
<dbReference type="Gene3D" id="3.30.1490.480">
    <property type="entry name" value="Endolytic murein transglycosylase"/>
    <property type="match status" value="1"/>
</dbReference>
<evidence type="ECO:0000256" key="1">
    <source>
        <dbReference type="ARBA" id="ARBA00022475"/>
    </source>
</evidence>
<evidence type="ECO:0000256" key="5">
    <source>
        <dbReference type="ARBA" id="ARBA00023239"/>
    </source>
</evidence>
<reference evidence="8 9" key="1">
    <citation type="submission" date="2018-04" db="EMBL/GenBank/DDBJ databases">
        <title>Pararhodobacter oceanense sp. nov., isolated from marine intertidal sediment.</title>
        <authorList>
            <person name="Wang X.-L."/>
            <person name="Du Z.-J."/>
        </authorList>
    </citation>
    <scope>NUCLEOTIDE SEQUENCE [LARGE SCALE GENOMIC DNA]</scope>
    <source>
        <strain evidence="8 9">AM505</strain>
    </source>
</reference>
<evidence type="ECO:0000256" key="2">
    <source>
        <dbReference type="ARBA" id="ARBA00022692"/>
    </source>
</evidence>
<dbReference type="EMBL" id="QDKM01000002">
    <property type="protein sequence ID" value="PVH29596.1"/>
    <property type="molecule type" value="Genomic_DNA"/>
</dbReference>
<organism evidence="8 9">
    <name type="scientific">Pararhodobacter oceanensis</name>
    <dbReference type="NCBI Taxonomy" id="2172121"/>
    <lineage>
        <taxon>Bacteria</taxon>
        <taxon>Pseudomonadati</taxon>
        <taxon>Pseudomonadota</taxon>
        <taxon>Alphaproteobacteria</taxon>
        <taxon>Rhodobacterales</taxon>
        <taxon>Paracoccaceae</taxon>
        <taxon>Pararhodobacter</taxon>
    </lineage>
</organism>
<evidence type="ECO:0000313" key="8">
    <source>
        <dbReference type="EMBL" id="PVH29596.1"/>
    </source>
</evidence>
<dbReference type="HAMAP" id="MF_02065">
    <property type="entry name" value="MltG"/>
    <property type="match status" value="1"/>
</dbReference>
<dbReference type="GO" id="GO:0071555">
    <property type="term" value="P:cell wall organization"/>
    <property type="evidence" value="ECO:0007669"/>
    <property type="project" value="UniProtKB-KW"/>
</dbReference>
<dbReference type="AlphaFoldDB" id="A0A2T8HVY9"/>
<dbReference type="Proteomes" id="UP000245911">
    <property type="component" value="Unassembled WGS sequence"/>
</dbReference>
<comment type="similarity">
    <text evidence="7">Belongs to the transglycosylase MltG family.</text>
</comment>